<evidence type="ECO:0000313" key="7">
    <source>
        <dbReference type="Proteomes" id="UP001385951"/>
    </source>
</evidence>
<name>A0AAW0G9D3_9APHY</name>
<dbReference type="Pfam" id="PF04064">
    <property type="entry name" value="DUF384"/>
    <property type="match status" value="1"/>
</dbReference>
<dbReference type="Proteomes" id="UP001385951">
    <property type="component" value="Unassembled WGS sequence"/>
</dbReference>
<feature type="region of interest" description="Disordered" evidence="3">
    <location>
        <begin position="399"/>
        <end position="433"/>
    </location>
</feature>
<reference evidence="6 7" key="1">
    <citation type="submission" date="2022-09" db="EMBL/GenBank/DDBJ databases">
        <authorList>
            <person name="Palmer J.M."/>
        </authorList>
    </citation>
    <scope>NUCLEOTIDE SEQUENCE [LARGE SCALE GENOMIC DNA]</scope>
    <source>
        <strain evidence="6 7">DSM 7382</strain>
    </source>
</reference>
<dbReference type="EMBL" id="JASBNA010000012">
    <property type="protein sequence ID" value="KAK7687755.1"/>
    <property type="molecule type" value="Genomic_DNA"/>
</dbReference>
<protein>
    <recommendedName>
        <fullName evidence="2">Protein HGH1 homolog</fullName>
    </recommendedName>
</protein>
<evidence type="ECO:0000256" key="1">
    <source>
        <dbReference type="ARBA" id="ARBA00006712"/>
    </source>
</evidence>
<sequence>MSASELRQLIPFLFDKNPQVRQISLANLLGHTPKDSPNRSIFFDGLRAGGLERPKDTEILRALKLLCRDQLATAHDALRALVNLSDDPLVNNSLSEPSFLTFLVSYILHSQATLADLASMLLSNVTSSTAACSTLLTMNIPVLPDPKSPTSYYPVDSRSATCPAPVPYPSGEPRNIPALPLLLDAFLQAARVEEDKTKHKRKAELHFLSSVFANVSITPVGRMFFLTPRPLDPLKTDGSLEYLLSKLLVFTEHDNLIRRGGVASTIKNCVFHTQAHRAILSPETENFTIPPSTVVAPGINILPYLLMPLAGPEEFDLEDQELLPPSLQFLPPTKTREPDPAIRITYVETFLLLCTTYWGRECLRANGVYQIIRALHEEETDDKVSEQVERLVNFLKRDESAESKKDGIEFTDAAVSQNAEEDEDDEDSRIEEI</sequence>
<gene>
    <name evidence="6" type="ORF">QCA50_008974</name>
</gene>
<evidence type="ECO:0000259" key="4">
    <source>
        <dbReference type="Pfam" id="PF04063"/>
    </source>
</evidence>
<accession>A0AAW0G9D3</accession>
<comment type="caution">
    <text evidence="6">The sequence shown here is derived from an EMBL/GenBank/DDBJ whole genome shotgun (WGS) entry which is preliminary data.</text>
</comment>
<feature type="domain" description="Protein HGH1 N-terminal" evidence="4">
    <location>
        <begin position="106"/>
        <end position="343"/>
    </location>
</feature>
<dbReference type="InterPro" id="IPR016024">
    <property type="entry name" value="ARM-type_fold"/>
</dbReference>
<dbReference type="PANTHER" id="PTHR13387">
    <property type="entry name" value="PROTEIN HGH1 HOMOLOG"/>
    <property type="match status" value="1"/>
</dbReference>
<evidence type="ECO:0000259" key="5">
    <source>
        <dbReference type="Pfam" id="PF04064"/>
    </source>
</evidence>
<dbReference type="InterPro" id="IPR007206">
    <property type="entry name" value="Protein_HGH1_C"/>
</dbReference>
<dbReference type="AlphaFoldDB" id="A0AAW0G9D3"/>
<dbReference type="Pfam" id="PF04063">
    <property type="entry name" value="DUF383"/>
    <property type="match status" value="1"/>
</dbReference>
<dbReference type="PANTHER" id="PTHR13387:SF9">
    <property type="entry name" value="PROTEIN HGH1 HOMOLOG"/>
    <property type="match status" value="1"/>
</dbReference>
<organism evidence="6 7">
    <name type="scientific">Cerrena zonata</name>
    <dbReference type="NCBI Taxonomy" id="2478898"/>
    <lineage>
        <taxon>Eukaryota</taxon>
        <taxon>Fungi</taxon>
        <taxon>Dikarya</taxon>
        <taxon>Basidiomycota</taxon>
        <taxon>Agaricomycotina</taxon>
        <taxon>Agaricomycetes</taxon>
        <taxon>Polyporales</taxon>
        <taxon>Cerrenaceae</taxon>
        <taxon>Cerrena</taxon>
    </lineage>
</organism>
<dbReference type="InterPro" id="IPR011989">
    <property type="entry name" value="ARM-like"/>
</dbReference>
<dbReference type="SUPFAM" id="SSF48371">
    <property type="entry name" value="ARM repeat"/>
    <property type="match status" value="1"/>
</dbReference>
<dbReference type="Gene3D" id="1.25.10.10">
    <property type="entry name" value="Leucine-rich Repeat Variant"/>
    <property type="match status" value="1"/>
</dbReference>
<feature type="compositionally biased region" description="Acidic residues" evidence="3">
    <location>
        <begin position="419"/>
        <end position="433"/>
    </location>
</feature>
<evidence type="ECO:0000256" key="3">
    <source>
        <dbReference type="SAM" id="MobiDB-lite"/>
    </source>
</evidence>
<dbReference type="InterPro" id="IPR007205">
    <property type="entry name" value="Protein_HGH1_N"/>
</dbReference>
<feature type="domain" description="Protein HGH1 C-terminal" evidence="5">
    <location>
        <begin position="349"/>
        <end position="402"/>
    </location>
</feature>
<proteinExistence type="inferred from homology"/>
<evidence type="ECO:0000313" key="6">
    <source>
        <dbReference type="EMBL" id="KAK7687755.1"/>
    </source>
</evidence>
<feature type="compositionally biased region" description="Basic and acidic residues" evidence="3">
    <location>
        <begin position="399"/>
        <end position="408"/>
    </location>
</feature>
<keyword evidence="7" id="KW-1185">Reference proteome</keyword>
<dbReference type="InterPro" id="IPR039717">
    <property type="entry name" value="Hgh1"/>
</dbReference>
<evidence type="ECO:0000256" key="2">
    <source>
        <dbReference type="ARBA" id="ARBA00014076"/>
    </source>
</evidence>
<comment type="similarity">
    <text evidence="1">Belongs to the HGH1 family.</text>
</comment>